<keyword evidence="1" id="KW-0964">Secreted</keyword>
<feature type="region of interest" description="Disordered" evidence="4">
    <location>
        <begin position="118"/>
        <end position="210"/>
    </location>
</feature>
<feature type="region of interest" description="Disordered" evidence="4">
    <location>
        <begin position="71"/>
        <end position="100"/>
    </location>
</feature>
<evidence type="ECO:0000256" key="2">
    <source>
        <dbReference type="ARBA" id="ARBA00022889"/>
    </source>
</evidence>
<comment type="caution">
    <text evidence="8">The sequence shown here is derived from an EMBL/GenBank/DDBJ whole genome shotgun (WGS) entry which is preliminary data.</text>
</comment>
<keyword evidence="5" id="KW-1133">Transmembrane helix</keyword>
<feature type="compositionally biased region" description="Acidic residues" evidence="4">
    <location>
        <begin position="120"/>
        <end position="134"/>
    </location>
</feature>
<dbReference type="InterPro" id="IPR005528">
    <property type="entry name" value="ChpA-H"/>
</dbReference>
<feature type="domain" description="Chaplin" evidence="7">
    <location>
        <begin position="87"/>
        <end position="127"/>
    </location>
</feature>
<dbReference type="PROSITE" id="PS51884">
    <property type="entry name" value="CHAPLIN"/>
    <property type="match status" value="2"/>
</dbReference>
<dbReference type="Pfam" id="PF03777">
    <property type="entry name" value="ChpA-C"/>
    <property type="match status" value="1"/>
</dbReference>
<proteinExistence type="predicted"/>
<evidence type="ECO:0000313" key="9">
    <source>
        <dbReference type="Proteomes" id="UP000317422"/>
    </source>
</evidence>
<dbReference type="EMBL" id="VFQC01000001">
    <property type="protein sequence ID" value="TQN33201.1"/>
    <property type="molecule type" value="Genomic_DNA"/>
</dbReference>
<keyword evidence="6" id="KW-0732">Signal</keyword>
<evidence type="ECO:0000256" key="6">
    <source>
        <dbReference type="SAM" id="SignalP"/>
    </source>
</evidence>
<dbReference type="Proteomes" id="UP000317422">
    <property type="component" value="Unassembled WGS sequence"/>
</dbReference>
<dbReference type="AlphaFoldDB" id="A0A543NMZ8"/>
<evidence type="ECO:0000256" key="4">
    <source>
        <dbReference type="SAM" id="MobiDB-lite"/>
    </source>
</evidence>
<sequence>MSKTSVGTLAALAAAGVLSTAPLAHADTSTSGNGSIGGGNQVDADADVPVNLCGNAVAVLGVAGAKCEDSGAKVEEGDSGDTSTSGDGSIVGGNQADADADVPVNGCGNAVGVAGNAGADCEDSGAEVDEDGPDGTEPHNPPEDGDKENPDPTPEPTPEDPTAPPEEDDSEPDPSPTTEAPSEEKPEESPSADTEPAVNQSDDDSLPTTGANALAMVGAALAAVLAGAGAIALSRFRKARAEG</sequence>
<evidence type="ECO:0000256" key="1">
    <source>
        <dbReference type="ARBA" id="ARBA00022512"/>
    </source>
</evidence>
<feature type="compositionally biased region" description="Basic and acidic residues" evidence="4">
    <location>
        <begin position="136"/>
        <end position="150"/>
    </location>
</feature>
<evidence type="ECO:0000256" key="5">
    <source>
        <dbReference type="SAM" id="Phobius"/>
    </source>
</evidence>
<keyword evidence="3" id="KW-0034">Amyloid</keyword>
<feature type="transmembrane region" description="Helical" evidence="5">
    <location>
        <begin position="213"/>
        <end position="233"/>
    </location>
</feature>
<feature type="chain" id="PRO_5022218510" evidence="6">
    <location>
        <begin position="27"/>
        <end position="243"/>
    </location>
</feature>
<name>A0A543NMZ8_9ACTN</name>
<keyword evidence="2" id="KW-0130">Cell adhesion</keyword>
<reference evidence="8 9" key="1">
    <citation type="submission" date="2019-06" db="EMBL/GenBank/DDBJ databases">
        <title>Sequencing the genomes of 1000 actinobacteria strains.</title>
        <authorList>
            <person name="Klenk H.-P."/>
        </authorList>
    </citation>
    <scope>NUCLEOTIDE SEQUENCE [LARGE SCALE GENOMIC DNA]</scope>
    <source>
        <strain evidence="8 9">DSM 45015</strain>
    </source>
</reference>
<evidence type="ECO:0000256" key="3">
    <source>
        <dbReference type="ARBA" id="ARBA00023087"/>
    </source>
</evidence>
<keyword evidence="5" id="KW-0812">Transmembrane</keyword>
<evidence type="ECO:0000313" key="8">
    <source>
        <dbReference type="EMBL" id="TQN33201.1"/>
    </source>
</evidence>
<keyword evidence="5" id="KW-0472">Membrane</keyword>
<keyword evidence="1" id="KW-0134">Cell wall</keyword>
<organism evidence="8 9">
    <name type="scientific">Haloactinospora alba</name>
    <dbReference type="NCBI Taxonomy" id="405555"/>
    <lineage>
        <taxon>Bacteria</taxon>
        <taxon>Bacillati</taxon>
        <taxon>Actinomycetota</taxon>
        <taxon>Actinomycetes</taxon>
        <taxon>Streptosporangiales</taxon>
        <taxon>Nocardiopsidaceae</taxon>
        <taxon>Haloactinospora</taxon>
    </lineage>
</organism>
<feature type="signal peptide" evidence="6">
    <location>
        <begin position="1"/>
        <end position="26"/>
    </location>
</feature>
<dbReference type="GO" id="GO:0007155">
    <property type="term" value="P:cell adhesion"/>
    <property type="evidence" value="ECO:0007669"/>
    <property type="project" value="UniProtKB-KW"/>
</dbReference>
<dbReference type="RefSeq" id="WP_141924598.1">
    <property type="nucleotide sequence ID" value="NZ_VFQC01000001.1"/>
</dbReference>
<keyword evidence="9" id="KW-1185">Reference proteome</keyword>
<protein>
    <submittedName>
        <fullName evidence="8">Small secreted domain DUF320</fullName>
    </submittedName>
</protein>
<feature type="compositionally biased region" description="Pro residues" evidence="4">
    <location>
        <begin position="151"/>
        <end position="164"/>
    </location>
</feature>
<evidence type="ECO:0000259" key="7">
    <source>
        <dbReference type="PROSITE" id="PS51884"/>
    </source>
</evidence>
<feature type="domain" description="Chaplin" evidence="7">
    <location>
        <begin position="33"/>
        <end position="73"/>
    </location>
</feature>
<gene>
    <name evidence="8" type="ORF">FHX37_3204</name>
</gene>
<accession>A0A543NMZ8</accession>